<evidence type="ECO:0000313" key="2">
    <source>
        <dbReference type="Proteomes" id="UP001150907"/>
    </source>
</evidence>
<dbReference type="Proteomes" id="UP001150907">
    <property type="component" value="Unassembled WGS sequence"/>
</dbReference>
<proteinExistence type="predicted"/>
<protein>
    <submittedName>
        <fullName evidence="1">Uncharacterized protein</fullName>
    </submittedName>
</protein>
<name>A0A9W8EKS6_9FUNG</name>
<accession>A0A9W8EKS6</accession>
<sequence>MRLASPQGRQSWRRRGEGAAEMPLMALDICPAGSDRTYSGSPSSGGTASDGFGARVSVCVGPACLRKRGLARRFLATQIPDGAGGRTERACGQTVRLPDAPLLCQLTAVAAFLAEAYAATATAAGREKK</sequence>
<reference evidence="1" key="1">
    <citation type="submission" date="2022-07" db="EMBL/GenBank/DDBJ databases">
        <title>Phylogenomic reconstructions and comparative analyses of Kickxellomycotina fungi.</title>
        <authorList>
            <person name="Reynolds N.K."/>
            <person name="Stajich J.E."/>
            <person name="Barry K."/>
            <person name="Grigoriev I.V."/>
            <person name="Crous P."/>
            <person name="Smith M.E."/>
        </authorList>
    </citation>
    <scope>NUCLEOTIDE SEQUENCE</scope>
    <source>
        <strain evidence="1">IMI 214461</strain>
    </source>
</reference>
<evidence type="ECO:0000313" key="1">
    <source>
        <dbReference type="EMBL" id="KAJ2005698.1"/>
    </source>
</evidence>
<dbReference type="AlphaFoldDB" id="A0A9W8EKS6"/>
<gene>
    <name evidence="1" type="ORF">H4R26_001825</name>
</gene>
<organism evidence="1 2">
    <name type="scientific">Coemansia thaxteri</name>
    <dbReference type="NCBI Taxonomy" id="2663907"/>
    <lineage>
        <taxon>Eukaryota</taxon>
        <taxon>Fungi</taxon>
        <taxon>Fungi incertae sedis</taxon>
        <taxon>Zoopagomycota</taxon>
        <taxon>Kickxellomycotina</taxon>
        <taxon>Kickxellomycetes</taxon>
        <taxon>Kickxellales</taxon>
        <taxon>Kickxellaceae</taxon>
        <taxon>Coemansia</taxon>
    </lineage>
</organism>
<dbReference type="EMBL" id="JANBQF010000089">
    <property type="protein sequence ID" value="KAJ2005698.1"/>
    <property type="molecule type" value="Genomic_DNA"/>
</dbReference>
<keyword evidence="2" id="KW-1185">Reference proteome</keyword>
<comment type="caution">
    <text evidence="1">The sequence shown here is derived from an EMBL/GenBank/DDBJ whole genome shotgun (WGS) entry which is preliminary data.</text>
</comment>